<reference evidence="5" key="2">
    <citation type="journal article" date="2018" name="Nat. Commun.">
        <title>Extreme sensitivity to ultraviolet light in the fungal pathogen causing white-nose syndrome of bats.</title>
        <authorList>
            <person name="Palmer J.M."/>
            <person name="Drees K.P."/>
            <person name="Foster J.T."/>
            <person name="Lindner D.L."/>
        </authorList>
    </citation>
    <scope>NUCLEOTIDE SEQUENCE [LARGE SCALE GENOMIC DNA]</scope>
    <source>
        <strain evidence="5">UAMH 10579</strain>
    </source>
</reference>
<dbReference type="GO" id="GO:0046872">
    <property type="term" value="F:metal ion binding"/>
    <property type="evidence" value="ECO:0007669"/>
    <property type="project" value="UniProtKB-KW"/>
</dbReference>
<keyword evidence="2" id="KW-0479">Metal-binding</keyword>
<dbReference type="InterPro" id="IPR036663">
    <property type="entry name" value="Fumarylacetoacetase_C_sf"/>
</dbReference>
<evidence type="ECO:0000313" key="4">
    <source>
        <dbReference type="EMBL" id="OBT95692.2"/>
    </source>
</evidence>
<dbReference type="GO" id="GO:0018773">
    <property type="term" value="F:acetylpyruvate hydrolase activity"/>
    <property type="evidence" value="ECO:0007669"/>
    <property type="project" value="TreeGrafter"/>
</dbReference>
<dbReference type="GO" id="GO:0050163">
    <property type="term" value="F:oxaloacetate tautomerase activity"/>
    <property type="evidence" value="ECO:0007669"/>
    <property type="project" value="UniProtKB-ARBA"/>
</dbReference>
<dbReference type="PANTHER" id="PTHR11820">
    <property type="entry name" value="ACYLPYRUVASE"/>
    <property type="match status" value="1"/>
</dbReference>
<dbReference type="Gene3D" id="3.90.850.10">
    <property type="entry name" value="Fumarylacetoacetase-like, C-terminal domain"/>
    <property type="match status" value="1"/>
</dbReference>
<dbReference type="PANTHER" id="PTHR11820:SF7">
    <property type="entry name" value="ACYLPYRUVASE FAHD1, MITOCHONDRIAL"/>
    <property type="match status" value="1"/>
</dbReference>
<dbReference type="FunFam" id="3.90.850.10:FF:000002">
    <property type="entry name" value="2-hydroxyhepta-2,4-diene-1,7-dioate isomerase"/>
    <property type="match status" value="1"/>
</dbReference>
<gene>
    <name evidence="4" type="ORF">VE01_06517</name>
</gene>
<name>A0A1B8GIL6_9PEZI</name>
<dbReference type="STRING" id="342668.A0A1B8GIL6"/>
<feature type="domain" description="Fumarylacetoacetase-like C-terminal" evidence="3">
    <location>
        <begin position="85"/>
        <end position="292"/>
    </location>
</feature>
<proteinExistence type="inferred from homology"/>
<keyword evidence="5" id="KW-1185">Reference proteome</keyword>
<reference evidence="4 5" key="1">
    <citation type="submission" date="2016-03" db="EMBL/GenBank/DDBJ databases">
        <title>Comparative genomics of Pseudogymnoascus destructans, the fungus causing white-nose syndrome of bats.</title>
        <authorList>
            <person name="Palmer J.M."/>
            <person name="Drees K.P."/>
            <person name="Foster J.T."/>
            <person name="Lindner D.L."/>
        </authorList>
    </citation>
    <scope>NUCLEOTIDE SEQUENCE [LARGE SCALE GENOMIC DNA]</scope>
    <source>
        <strain evidence="4 5">UAMH 10579</strain>
    </source>
</reference>
<comment type="similarity">
    <text evidence="1">Belongs to the FAH family.</text>
</comment>
<dbReference type="GO" id="GO:0006107">
    <property type="term" value="P:oxaloacetate metabolic process"/>
    <property type="evidence" value="ECO:0007669"/>
    <property type="project" value="UniProtKB-ARBA"/>
</dbReference>
<dbReference type="AlphaFoldDB" id="A0A1B8GIL6"/>
<accession>A0A1B8GIL6</accession>
<evidence type="ECO:0000313" key="5">
    <source>
        <dbReference type="Proteomes" id="UP000091956"/>
    </source>
</evidence>
<organism evidence="4 5">
    <name type="scientific">Pseudogymnoascus verrucosus</name>
    <dbReference type="NCBI Taxonomy" id="342668"/>
    <lineage>
        <taxon>Eukaryota</taxon>
        <taxon>Fungi</taxon>
        <taxon>Dikarya</taxon>
        <taxon>Ascomycota</taxon>
        <taxon>Pezizomycotina</taxon>
        <taxon>Leotiomycetes</taxon>
        <taxon>Thelebolales</taxon>
        <taxon>Thelebolaceae</taxon>
        <taxon>Pseudogymnoascus</taxon>
    </lineage>
</organism>
<evidence type="ECO:0000256" key="1">
    <source>
        <dbReference type="ARBA" id="ARBA00010211"/>
    </source>
</evidence>
<sequence>MPSATAPDLPIWNRFVRFIGEDGNEYCGEPVDSELDVGLAMEQNEPVMVKLLNGISALDFDVIFTGRVVRAREILTPITPAEAGTIRCIGLNYTDHAAEMKLALPTNPEVFFKPSTCLNAPSSPIHLPALAASSADLEVELAVVLGADAKDVSATDAMQYVLGYMTANDVTARAIQERGSQWGYCKGFDGFAPVGPVLVSRRVLPDPSVLELRSTLNERVMQDGRARNMIFTIAEIVAYLSVGTTLKKGTVILTGTPCGIGHSYKPPVYLQEGDTMKIWISHGLGTLTNPIV</sequence>
<dbReference type="InterPro" id="IPR011234">
    <property type="entry name" value="Fumarylacetoacetase-like_C"/>
</dbReference>
<dbReference type="Proteomes" id="UP000091956">
    <property type="component" value="Unassembled WGS sequence"/>
</dbReference>
<protein>
    <recommendedName>
        <fullName evidence="3">Fumarylacetoacetase-like C-terminal domain-containing protein</fullName>
    </recommendedName>
</protein>
<dbReference type="GeneID" id="28839903"/>
<dbReference type="RefSeq" id="XP_059319620.1">
    <property type="nucleotide sequence ID" value="XM_059463805.1"/>
</dbReference>
<dbReference type="Pfam" id="PF01557">
    <property type="entry name" value="FAA_hydrolase"/>
    <property type="match status" value="1"/>
</dbReference>
<evidence type="ECO:0000256" key="2">
    <source>
        <dbReference type="ARBA" id="ARBA00022723"/>
    </source>
</evidence>
<dbReference type="SUPFAM" id="SSF56529">
    <property type="entry name" value="FAH"/>
    <property type="match status" value="1"/>
</dbReference>
<evidence type="ECO:0000259" key="3">
    <source>
        <dbReference type="Pfam" id="PF01557"/>
    </source>
</evidence>
<dbReference type="EMBL" id="KV460233">
    <property type="protein sequence ID" value="OBT95692.2"/>
    <property type="molecule type" value="Genomic_DNA"/>
</dbReference>